<gene>
    <name evidence="1" type="ORF">AYI69_g8625</name>
</gene>
<name>A0A1R1XIF0_9FUNG</name>
<proteinExistence type="predicted"/>
<sequence>MYYSLTETINVMTDLGRNETIGADHIHASPCR</sequence>
<evidence type="ECO:0000313" key="2">
    <source>
        <dbReference type="Proteomes" id="UP000187429"/>
    </source>
</evidence>
<accession>A0A1R1XIF0</accession>
<dbReference type="Proteomes" id="UP000187429">
    <property type="component" value="Unassembled WGS sequence"/>
</dbReference>
<keyword evidence="2" id="KW-1185">Reference proteome</keyword>
<organism evidence="1 2">
    <name type="scientific">Smittium culicis</name>
    <dbReference type="NCBI Taxonomy" id="133412"/>
    <lineage>
        <taxon>Eukaryota</taxon>
        <taxon>Fungi</taxon>
        <taxon>Fungi incertae sedis</taxon>
        <taxon>Zoopagomycota</taxon>
        <taxon>Kickxellomycotina</taxon>
        <taxon>Harpellomycetes</taxon>
        <taxon>Harpellales</taxon>
        <taxon>Legeriomycetaceae</taxon>
        <taxon>Smittium</taxon>
    </lineage>
</organism>
<feature type="non-terminal residue" evidence="1">
    <location>
        <position position="32"/>
    </location>
</feature>
<reference evidence="2" key="1">
    <citation type="submission" date="2017-01" db="EMBL/GenBank/DDBJ databases">
        <authorList>
            <person name="Wang Y."/>
            <person name="White M."/>
            <person name="Kvist S."/>
            <person name="Moncalvo J.-M."/>
        </authorList>
    </citation>
    <scope>NUCLEOTIDE SEQUENCE [LARGE SCALE GENOMIC DNA]</scope>
    <source>
        <strain evidence="2">ID-206-W2</strain>
    </source>
</reference>
<evidence type="ECO:0000313" key="1">
    <source>
        <dbReference type="EMBL" id="OMJ14378.1"/>
    </source>
</evidence>
<dbReference type="AlphaFoldDB" id="A0A1R1XIF0"/>
<dbReference type="EMBL" id="LSSM01004675">
    <property type="protein sequence ID" value="OMJ14378.1"/>
    <property type="molecule type" value="Genomic_DNA"/>
</dbReference>
<comment type="caution">
    <text evidence="1">The sequence shown here is derived from an EMBL/GenBank/DDBJ whole genome shotgun (WGS) entry which is preliminary data.</text>
</comment>
<protein>
    <submittedName>
        <fullName evidence="1">Uncharacterized protein</fullName>
    </submittedName>
</protein>